<dbReference type="InterPro" id="IPR035965">
    <property type="entry name" value="PAS-like_dom_sf"/>
</dbReference>
<dbReference type="PROSITE" id="PS50109">
    <property type="entry name" value="HIS_KIN"/>
    <property type="match status" value="1"/>
</dbReference>
<dbReference type="RefSeq" id="WP_147123134.1">
    <property type="nucleotide sequence ID" value="NZ_VOPY01000002.1"/>
</dbReference>
<organism evidence="11 12">
    <name type="scientific">Flavisphingopyxis soli</name>
    <dbReference type="NCBI Taxonomy" id="2601267"/>
    <lineage>
        <taxon>Bacteria</taxon>
        <taxon>Pseudomonadati</taxon>
        <taxon>Pseudomonadota</taxon>
        <taxon>Alphaproteobacteria</taxon>
        <taxon>Sphingomonadales</taxon>
        <taxon>Sphingopyxidaceae</taxon>
        <taxon>Flavisphingopyxis</taxon>
    </lineage>
</organism>
<keyword evidence="12" id="KW-1185">Reference proteome</keyword>
<dbReference type="SUPFAM" id="SSF47384">
    <property type="entry name" value="Homodimeric domain of signal transducing histidine kinase"/>
    <property type="match status" value="1"/>
</dbReference>
<dbReference type="InterPro" id="IPR000014">
    <property type="entry name" value="PAS"/>
</dbReference>
<dbReference type="OrthoDB" id="9789238at2"/>
<keyword evidence="7" id="KW-0067">ATP-binding</keyword>
<dbReference type="InterPro" id="IPR003594">
    <property type="entry name" value="HATPase_dom"/>
</dbReference>
<dbReference type="CDD" id="cd00082">
    <property type="entry name" value="HisKA"/>
    <property type="match status" value="1"/>
</dbReference>
<evidence type="ECO:0000256" key="5">
    <source>
        <dbReference type="ARBA" id="ARBA00022741"/>
    </source>
</evidence>
<proteinExistence type="predicted"/>
<dbReference type="CDD" id="cd00130">
    <property type="entry name" value="PAS"/>
    <property type="match status" value="1"/>
</dbReference>
<dbReference type="SMART" id="SM00388">
    <property type="entry name" value="HisKA"/>
    <property type="match status" value="1"/>
</dbReference>
<keyword evidence="6" id="KW-0418">Kinase</keyword>
<dbReference type="GO" id="GO:0000155">
    <property type="term" value="F:phosphorelay sensor kinase activity"/>
    <property type="evidence" value="ECO:0007669"/>
    <property type="project" value="InterPro"/>
</dbReference>
<dbReference type="SMART" id="SM00387">
    <property type="entry name" value="HATPase_c"/>
    <property type="match status" value="1"/>
</dbReference>
<evidence type="ECO:0000256" key="7">
    <source>
        <dbReference type="ARBA" id="ARBA00022840"/>
    </source>
</evidence>
<evidence type="ECO:0000256" key="8">
    <source>
        <dbReference type="ARBA" id="ARBA00023012"/>
    </source>
</evidence>
<keyword evidence="5" id="KW-0547">Nucleotide-binding</keyword>
<dbReference type="InterPro" id="IPR036097">
    <property type="entry name" value="HisK_dim/P_sf"/>
</dbReference>
<comment type="caution">
    <text evidence="11">The sequence shown here is derived from an EMBL/GenBank/DDBJ whole genome shotgun (WGS) entry which is preliminary data.</text>
</comment>
<dbReference type="InterPro" id="IPR005467">
    <property type="entry name" value="His_kinase_dom"/>
</dbReference>
<dbReference type="Gene3D" id="3.30.450.20">
    <property type="entry name" value="PAS domain"/>
    <property type="match status" value="1"/>
</dbReference>
<dbReference type="PRINTS" id="PR00344">
    <property type="entry name" value="BCTRLSENSOR"/>
</dbReference>
<dbReference type="AlphaFoldDB" id="A0A5C6U9N4"/>
<dbReference type="Gene3D" id="1.10.287.130">
    <property type="match status" value="1"/>
</dbReference>
<feature type="domain" description="Histidine kinase" evidence="9">
    <location>
        <begin position="128"/>
        <end position="348"/>
    </location>
</feature>
<keyword evidence="4" id="KW-0808">Transferase</keyword>
<dbReference type="Pfam" id="PF02518">
    <property type="entry name" value="HATPase_c"/>
    <property type="match status" value="1"/>
</dbReference>
<evidence type="ECO:0000256" key="2">
    <source>
        <dbReference type="ARBA" id="ARBA00012438"/>
    </source>
</evidence>
<dbReference type="PROSITE" id="PS50112">
    <property type="entry name" value="PAS"/>
    <property type="match status" value="1"/>
</dbReference>
<dbReference type="GO" id="GO:0005524">
    <property type="term" value="F:ATP binding"/>
    <property type="evidence" value="ECO:0007669"/>
    <property type="project" value="UniProtKB-KW"/>
</dbReference>
<dbReference type="PANTHER" id="PTHR43065">
    <property type="entry name" value="SENSOR HISTIDINE KINASE"/>
    <property type="match status" value="1"/>
</dbReference>
<feature type="domain" description="PAS" evidence="10">
    <location>
        <begin position="15"/>
        <end position="60"/>
    </location>
</feature>
<dbReference type="Proteomes" id="UP000321129">
    <property type="component" value="Unassembled WGS sequence"/>
</dbReference>
<dbReference type="Pfam" id="PF00512">
    <property type="entry name" value="HisKA"/>
    <property type="match status" value="1"/>
</dbReference>
<dbReference type="Pfam" id="PF08448">
    <property type="entry name" value="PAS_4"/>
    <property type="match status" value="1"/>
</dbReference>
<dbReference type="SUPFAM" id="SSF55874">
    <property type="entry name" value="ATPase domain of HSP90 chaperone/DNA topoisomerase II/histidine kinase"/>
    <property type="match status" value="1"/>
</dbReference>
<dbReference type="InterPro" id="IPR036890">
    <property type="entry name" value="HATPase_C_sf"/>
</dbReference>
<dbReference type="EMBL" id="VOPY01000002">
    <property type="protein sequence ID" value="TXC69180.1"/>
    <property type="molecule type" value="Genomic_DNA"/>
</dbReference>
<evidence type="ECO:0000256" key="4">
    <source>
        <dbReference type="ARBA" id="ARBA00022679"/>
    </source>
</evidence>
<dbReference type="InterPro" id="IPR013656">
    <property type="entry name" value="PAS_4"/>
</dbReference>
<evidence type="ECO:0000256" key="6">
    <source>
        <dbReference type="ARBA" id="ARBA00022777"/>
    </source>
</evidence>
<gene>
    <name evidence="11" type="ORF">FSZ31_09685</name>
</gene>
<comment type="catalytic activity">
    <reaction evidence="1">
        <text>ATP + protein L-histidine = ADP + protein N-phospho-L-histidine.</text>
        <dbReference type="EC" id="2.7.13.3"/>
    </reaction>
</comment>
<keyword evidence="3" id="KW-0597">Phosphoprotein</keyword>
<reference evidence="11 12" key="1">
    <citation type="submission" date="2019-08" db="EMBL/GenBank/DDBJ databases">
        <title>Sphingorhabdus soil sp. nov., isolated from arctic soil.</title>
        <authorList>
            <person name="Liu Y."/>
        </authorList>
    </citation>
    <scope>NUCLEOTIDE SEQUENCE [LARGE SCALE GENOMIC DNA]</scope>
    <source>
        <strain evidence="11 12">D-2Q-5-6</strain>
    </source>
</reference>
<dbReference type="InterPro" id="IPR003661">
    <property type="entry name" value="HisK_dim/P_dom"/>
</dbReference>
<dbReference type="EC" id="2.7.13.3" evidence="2"/>
<dbReference type="PANTHER" id="PTHR43065:SF10">
    <property type="entry name" value="PEROXIDE STRESS-ACTIVATED HISTIDINE KINASE MAK3"/>
    <property type="match status" value="1"/>
</dbReference>
<name>A0A5C6U9N4_9SPHN</name>
<dbReference type="SUPFAM" id="SSF55785">
    <property type="entry name" value="PYP-like sensor domain (PAS domain)"/>
    <property type="match status" value="1"/>
</dbReference>
<dbReference type="InterPro" id="IPR004358">
    <property type="entry name" value="Sig_transdc_His_kin-like_C"/>
</dbReference>
<dbReference type="Gene3D" id="3.30.565.10">
    <property type="entry name" value="Histidine kinase-like ATPase, C-terminal domain"/>
    <property type="match status" value="1"/>
</dbReference>
<accession>A0A5C6U9N4</accession>
<evidence type="ECO:0000259" key="9">
    <source>
        <dbReference type="PROSITE" id="PS50109"/>
    </source>
</evidence>
<keyword evidence="8" id="KW-0902">Two-component regulatory system</keyword>
<evidence type="ECO:0000256" key="1">
    <source>
        <dbReference type="ARBA" id="ARBA00000085"/>
    </source>
</evidence>
<evidence type="ECO:0000313" key="12">
    <source>
        <dbReference type="Proteomes" id="UP000321129"/>
    </source>
</evidence>
<evidence type="ECO:0000313" key="11">
    <source>
        <dbReference type="EMBL" id="TXC69180.1"/>
    </source>
</evidence>
<evidence type="ECO:0000259" key="10">
    <source>
        <dbReference type="PROSITE" id="PS50112"/>
    </source>
</evidence>
<sequence>MTTLAPARDGEGRQFDAHPVATMMLDPTGTIIAVNPAAQNQLGLADRQLVGRHFSDIAPDFAGREYPASQVMRAFDVALALPGRTLALDILAETDEAGRTVVALLPARSADATRAAAAQPSAQGAAVILAHEIKNPLSGIRGAAQLIASGTPDPARFTMLICREVDRIAALIDRMEILSSQRSLDLHGASIFPLIRHALDLARAGFAADIAIEERHDPSLPKASLDEDAFVQILLNLVKNAAETLAGQDDAKIIVSTGYRHGHSAGRGPDDRPRDAPIMICVSDNGPGVPAAILPDLFRPFASGRSGGTGLGLALVDRLARDMGGTIEYARDDTRGLSHFRLMLARAE</sequence>
<evidence type="ECO:0000256" key="3">
    <source>
        <dbReference type="ARBA" id="ARBA00022553"/>
    </source>
</evidence>
<dbReference type="NCBIfam" id="TIGR00229">
    <property type="entry name" value="sensory_box"/>
    <property type="match status" value="1"/>
</dbReference>
<protein>
    <recommendedName>
        <fullName evidence="2">histidine kinase</fullName>
        <ecNumber evidence="2">2.7.13.3</ecNumber>
    </recommendedName>
</protein>